<dbReference type="AlphaFoldDB" id="A0A024SLH2"/>
<dbReference type="HOGENOM" id="CLU_1876929_0_0_1"/>
<evidence type="ECO:0000313" key="3">
    <source>
        <dbReference type="Proteomes" id="UP000024376"/>
    </source>
</evidence>
<dbReference type="KEGG" id="trr:M419DRAFT_5802"/>
<reference evidence="3" key="1">
    <citation type="journal article" date="2013" name="Ind. Biotechnol.">
        <title>Comparative genomics analysis of Trichoderma reesei strains.</title>
        <authorList>
            <person name="Koike H."/>
            <person name="Aerts A."/>
            <person name="LaButti K."/>
            <person name="Grigoriev I.V."/>
            <person name="Baker S.E."/>
        </authorList>
    </citation>
    <scope>NUCLEOTIDE SEQUENCE [LARGE SCALE GENOMIC DNA]</scope>
    <source>
        <strain evidence="3">ATCC 56765 / BCRC 32924 / NRRL 11460 / Rut C-30</strain>
    </source>
</reference>
<evidence type="ECO:0000313" key="2">
    <source>
        <dbReference type="EMBL" id="ETS05479.1"/>
    </source>
</evidence>
<sequence length="136" mass="14571">MEQPMSMQAIAATASSNRHKPERETSILSRQLWGLDGLSNLAGFRPGSGMASLEWPTGNGDYDRDENENAVEDAVVDGSCSDKTWGTWGLSHGRDPLRVVASSTRYSGGGSSSSNISSKNNSSRRLGQADYVAQCK</sequence>
<protein>
    <submittedName>
        <fullName evidence="2">Uncharacterized protein</fullName>
    </submittedName>
</protein>
<proteinExistence type="predicted"/>
<evidence type="ECO:0000256" key="1">
    <source>
        <dbReference type="SAM" id="MobiDB-lite"/>
    </source>
</evidence>
<feature type="compositionally biased region" description="Low complexity" evidence="1">
    <location>
        <begin position="102"/>
        <end position="125"/>
    </location>
</feature>
<organism evidence="2 3">
    <name type="scientific">Hypocrea jecorina (strain ATCC 56765 / BCRC 32924 / NRRL 11460 / Rut C-30)</name>
    <name type="common">Trichoderma reesei</name>
    <dbReference type="NCBI Taxonomy" id="1344414"/>
    <lineage>
        <taxon>Eukaryota</taxon>
        <taxon>Fungi</taxon>
        <taxon>Dikarya</taxon>
        <taxon>Ascomycota</taxon>
        <taxon>Pezizomycotina</taxon>
        <taxon>Sordariomycetes</taxon>
        <taxon>Hypocreomycetidae</taxon>
        <taxon>Hypocreales</taxon>
        <taxon>Hypocreaceae</taxon>
        <taxon>Trichoderma</taxon>
    </lineage>
</organism>
<dbReference type="Proteomes" id="UP000024376">
    <property type="component" value="Unassembled WGS sequence"/>
</dbReference>
<name>A0A024SLH2_HYPJR</name>
<gene>
    <name evidence="2" type="ORF">M419DRAFT_5802</name>
</gene>
<dbReference type="EMBL" id="KI911140">
    <property type="protein sequence ID" value="ETS05479.1"/>
    <property type="molecule type" value="Genomic_DNA"/>
</dbReference>
<feature type="region of interest" description="Disordered" evidence="1">
    <location>
        <begin position="1"/>
        <end position="25"/>
    </location>
</feature>
<feature type="region of interest" description="Disordered" evidence="1">
    <location>
        <begin position="102"/>
        <end position="136"/>
    </location>
</feature>
<accession>A0A024SLH2</accession>